<dbReference type="Proteomes" id="UP000219546">
    <property type="component" value="Unassembled WGS sequence"/>
</dbReference>
<evidence type="ECO:0000313" key="1">
    <source>
        <dbReference type="EMBL" id="SNX74831.1"/>
    </source>
</evidence>
<protein>
    <submittedName>
        <fullName evidence="1">Uncharacterized protein</fullName>
    </submittedName>
</protein>
<keyword evidence="2" id="KW-1185">Reference proteome</keyword>
<proteinExistence type="predicted"/>
<dbReference type="AlphaFoldDB" id="A0A285D4S9"/>
<sequence length="110" mass="12789">MRNTKYSYYPLKPTPNDTQGSSDYYLEMHEFQKRAKYVDRLHVNHTYTAIAQMFLIKQLVNTDKWHVVSDADMVLKGAIKKAFVEEIQEGKLHYFVSSPDSLKVSVITSI</sequence>
<dbReference type="EMBL" id="OAOP01000010">
    <property type="protein sequence ID" value="SNX74831.1"/>
    <property type="molecule type" value="Genomic_DNA"/>
</dbReference>
<gene>
    <name evidence="1" type="ORF">SAMN05877753_110109</name>
</gene>
<organism evidence="1 2">
    <name type="scientific">Bacillus oleivorans</name>
    <dbReference type="NCBI Taxonomy" id="1448271"/>
    <lineage>
        <taxon>Bacteria</taxon>
        <taxon>Bacillati</taxon>
        <taxon>Bacillota</taxon>
        <taxon>Bacilli</taxon>
        <taxon>Bacillales</taxon>
        <taxon>Bacillaceae</taxon>
        <taxon>Bacillus</taxon>
    </lineage>
</organism>
<accession>A0A285D4S9</accession>
<dbReference type="RefSeq" id="WP_097160149.1">
    <property type="nucleotide sequence ID" value="NZ_JBEPMQ010000011.1"/>
</dbReference>
<evidence type="ECO:0000313" key="2">
    <source>
        <dbReference type="Proteomes" id="UP000219546"/>
    </source>
</evidence>
<dbReference type="OrthoDB" id="9128325at2"/>
<reference evidence="1 2" key="1">
    <citation type="submission" date="2017-08" db="EMBL/GenBank/DDBJ databases">
        <authorList>
            <person name="de Groot N.N."/>
        </authorList>
    </citation>
    <scope>NUCLEOTIDE SEQUENCE [LARGE SCALE GENOMIC DNA]</scope>
    <source>
        <strain evidence="1 2">JC228</strain>
    </source>
</reference>
<name>A0A285D4S9_9BACI</name>